<dbReference type="InterPro" id="IPR018253">
    <property type="entry name" value="DnaJ_domain_CS"/>
</dbReference>
<keyword evidence="9" id="KW-1185">Reference proteome</keyword>
<dbReference type="Pfam" id="PF09320">
    <property type="entry name" value="DUF1977"/>
    <property type="match status" value="1"/>
</dbReference>
<evidence type="ECO:0000256" key="5">
    <source>
        <dbReference type="ARBA" id="ARBA00023136"/>
    </source>
</evidence>
<keyword evidence="3" id="KW-0256">Endoplasmic reticulum</keyword>
<evidence type="ECO:0000256" key="4">
    <source>
        <dbReference type="ARBA" id="ARBA00022989"/>
    </source>
</evidence>
<evidence type="ECO:0000256" key="1">
    <source>
        <dbReference type="ARBA" id="ARBA00004389"/>
    </source>
</evidence>
<dbReference type="AlphaFoldDB" id="A0A1E4RMR5"/>
<protein>
    <submittedName>
        <fullName evidence="8">DUF1977-domain-containing protein</fullName>
    </submittedName>
</protein>
<dbReference type="PROSITE" id="PS00636">
    <property type="entry name" value="DNAJ_1"/>
    <property type="match status" value="1"/>
</dbReference>
<feature type="compositionally biased region" description="Low complexity" evidence="6">
    <location>
        <begin position="172"/>
        <end position="184"/>
    </location>
</feature>
<dbReference type="PANTHER" id="PTHR43908:SF3">
    <property type="entry name" value="AT29763P-RELATED"/>
    <property type="match status" value="1"/>
</dbReference>
<feature type="non-terminal residue" evidence="8">
    <location>
        <position position="321"/>
    </location>
</feature>
<dbReference type="RefSeq" id="XP_020077627.1">
    <property type="nucleotide sequence ID" value="XM_020220781.1"/>
</dbReference>
<dbReference type="Pfam" id="PF00226">
    <property type="entry name" value="DnaJ"/>
    <property type="match status" value="1"/>
</dbReference>
<dbReference type="GeneID" id="30995331"/>
<name>A0A1E4RMR5_9ASCO</name>
<feature type="domain" description="J" evidence="7">
    <location>
        <begin position="21"/>
        <end position="85"/>
    </location>
</feature>
<evidence type="ECO:0000313" key="8">
    <source>
        <dbReference type="EMBL" id="ODV68560.1"/>
    </source>
</evidence>
<evidence type="ECO:0000256" key="2">
    <source>
        <dbReference type="ARBA" id="ARBA00022692"/>
    </source>
</evidence>
<evidence type="ECO:0000256" key="3">
    <source>
        <dbReference type="ARBA" id="ARBA00022824"/>
    </source>
</evidence>
<dbReference type="InterPro" id="IPR015399">
    <property type="entry name" value="DUF1977_DnaJ-like"/>
</dbReference>
<dbReference type="InterPro" id="IPR036869">
    <property type="entry name" value="J_dom_sf"/>
</dbReference>
<dbReference type="EMBL" id="KV454539">
    <property type="protein sequence ID" value="ODV68560.1"/>
    <property type="molecule type" value="Genomic_DNA"/>
</dbReference>
<proteinExistence type="predicted"/>
<dbReference type="SUPFAM" id="SSF46565">
    <property type="entry name" value="Chaperone J-domain"/>
    <property type="match status" value="1"/>
</dbReference>
<keyword evidence="4" id="KW-1133">Transmembrane helix</keyword>
<dbReference type="PROSITE" id="PS50076">
    <property type="entry name" value="DNAJ_2"/>
    <property type="match status" value="1"/>
</dbReference>
<dbReference type="STRING" id="984485.A0A1E4RMR5"/>
<dbReference type="PRINTS" id="PR00625">
    <property type="entry name" value="JDOMAIN"/>
</dbReference>
<organism evidence="8 9">
    <name type="scientific">Hyphopichia burtonii NRRL Y-1933</name>
    <dbReference type="NCBI Taxonomy" id="984485"/>
    <lineage>
        <taxon>Eukaryota</taxon>
        <taxon>Fungi</taxon>
        <taxon>Dikarya</taxon>
        <taxon>Ascomycota</taxon>
        <taxon>Saccharomycotina</taxon>
        <taxon>Pichiomycetes</taxon>
        <taxon>Debaryomycetaceae</taxon>
        <taxon>Hyphopichia</taxon>
    </lineage>
</organism>
<dbReference type="GO" id="GO:0005789">
    <property type="term" value="C:endoplasmic reticulum membrane"/>
    <property type="evidence" value="ECO:0007669"/>
    <property type="project" value="UniProtKB-SubCell"/>
</dbReference>
<dbReference type="CDD" id="cd06257">
    <property type="entry name" value="DnaJ"/>
    <property type="match status" value="1"/>
</dbReference>
<dbReference type="GO" id="GO:0030544">
    <property type="term" value="F:Hsp70 protein binding"/>
    <property type="evidence" value="ECO:0007669"/>
    <property type="project" value="TreeGrafter"/>
</dbReference>
<dbReference type="Proteomes" id="UP000095085">
    <property type="component" value="Unassembled WGS sequence"/>
</dbReference>
<keyword evidence="2" id="KW-0812">Transmembrane</keyword>
<feature type="region of interest" description="Disordered" evidence="6">
    <location>
        <begin position="80"/>
        <end position="112"/>
    </location>
</feature>
<dbReference type="OrthoDB" id="1507364at2759"/>
<keyword evidence="5" id="KW-0472">Membrane</keyword>
<gene>
    <name evidence="8" type="ORF">HYPBUDRAFT_151981</name>
</gene>
<sequence length="321" mass="36274">MSYTKEQETIVLKVLSYKPHQFYEILSVSKTSNDNEIKKSYRKLAVKLHPDKNPHPRASEAFKYLNKAWSVLGDESKKRIYDQTGSDPDSRGGFGGGATSASTSGFSRGGGFGGGPTNLDEDIFNMFFGGGPGRGASGPGFAFGNNGFTFQTFGGGDHPFFSSRQFPRGNNARRQQQQQQQRAQEPSIYDTLKQLLPLLLFLIVPILSALFSDSNSTPDYSFSPNRHYNTERYTPKHKIPFYINQQSFNKKDLSAQQVRNFESKVENLYVQDKRSKCSKEQIIKNELMEEAQGWFTVNTRKLAEAERMPMPNCQKLRDLNL</sequence>
<dbReference type="SMART" id="SM00271">
    <property type="entry name" value="DnaJ"/>
    <property type="match status" value="1"/>
</dbReference>
<accession>A0A1E4RMR5</accession>
<evidence type="ECO:0000313" key="9">
    <source>
        <dbReference type="Proteomes" id="UP000095085"/>
    </source>
</evidence>
<dbReference type="GO" id="GO:0071218">
    <property type="term" value="P:cellular response to misfolded protein"/>
    <property type="evidence" value="ECO:0007669"/>
    <property type="project" value="TreeGrafter"/>
</dbReference>
<reference evidence="9" key="1">
    <citation type="submission" date="2016-05" db="EMBL/GenBank/DDBJ databases">
        <title>Comparative genomics of biotechnologically important yeasts.</title>
        <authorList>
            <consortium name="DOE Joint Genome Institute"/>
            <person name="Riley R."/>
            <person name="Haridas S."/>
            <person name="Wolfe K.H."/>
            <person name="Lopes M.R."/>
            <person name="Hittinger C.T."/>
            <person name="Goker M."/>
            <person name="Salamov A."/>
            <person name="Wisecaver J."/>
            <person name="Long T.M."/>
            <person name="Aerts A.L."/>
            <person name="Barry K."/>
            <person name="Choi C."/>
            <person name="Clum A."/>
            <person name="Coughlan A.Y."/>
            <person name="Deshpande S."/>
            <person name="Douglass A.P."/>
            <person name="Hanson S.J."/>
            <person name="Klenk H.-P."/>
            <person name="Labutti K."/>
            <person name="Lapidus A."/>
            <person name="Lindquist E."/>
            <person name="Lipzen A."/>
            <person name="Meier-Kolthoff J.P."/>
            <person name="Ohm R.A."/>
            <person name="Otillar R.P."/>
            <person name="Pangilinan J."/>
            <person name="Peng Y."/>
            <person name="Rokas A."/>
            <person name="Rosa C.A."/>
            <person name="Scheuner C."/>
            <person name="Sibirny A.A."/>
            <person name="Slot J.C."/>
            <person name="Stielow J.B."/>
            <person name="Sun H."/>
            <person name="Kurtzman C.P."/>
            <person name="Blackwell M."/>
            <person name="Grigoriev I.V."/>
            <person name="Jeffries T.W."/>
        </authorList>
    </citation>
    <scope>NUCLEOTIDE SEQUENCE [LARGE SCALE GENOMIC DNA]</scope>
    <source>
        <strain evidence="9">NRRL Y-1933</strain>
    </source>
</reference>
<comment type="subcellular location">
    <subcellularLocation>
        <location evidence="1">Endoplasmic reticulum membrane</location>
        <topology evidence="1">Single-pass membrane protein</topology>
    </subcellularLocation>
</comment>
<evidence type="ECO:0000256" key="6">
    <source>
        <dbReference type="SAM" id="MobiDB-lite"/>
    </source>
</evidence>
<feature type="region of interest" description="Disordered" evidence="6">
    <location>
        <begin position="161"/>
        <end position="186"/>
    </location>
</feature>
<dbReference type="Gene3D" id="1.10.287.110">
    <property type="entry name" value="DnaJ domain"/>
    <property type="match status" value="1"/>
</dbReference>
<dbReference type="InterPro" id="IPR051100">
    <property type="entry name" value="DnaJ_subfamily_B/C"/>
</dbReference>
<dbReference type="InterPro" id="IPR001623">
    <property type="entry name" value="DnaJ_domain"/>
</dbReference>
<dbReference type="PANTHER" id="PTHR43908">
    <property type="entry name" value="AT29763P-RELATED"/>
    <property type="match status" value="1"/>
</dbReference>
<evidence type="ECO:0000259" key="7">
    <source>
        <dbReference type="PROSITE" id="PS50076"/>
    </source>
</evidence>